<reference evidence="10 11" key="1">
    <citation type="journal article" date="2013" name="Genome Announc.">
        <title>Draft Genome Sequence of the Cellulolytic Bacterium Clostridium papyrosolvens C7 (ATCC 700395).</title>
        <authorList>
            <person name="Zepeda V."/>
            <person name="Dassa B."/>
            <person name="Borovok I."/>
            <person name="Lamed R."/>
            <person name="Bayer E.A."/>
            <person name="Cate J.H."/>
        </authorList>
    </citation>
    <scope>NUCLEOTIDE SEQUENCE [LARGE SCALE GENOMIC DNA]</scope>
    <source>
        <strain evidence="10 11">C7</strain>
    </source>
</reference>
<dbReference type="PROSITE" id="PS00794">
    <property type="entry name" value="HPPK"/>
    <property type="match status" value="1"/>
</dbReference>
<comment type="caution">
    <text evidence="10">The sequence shown here is derived from an EMBL/GenBank/DDBJ whole genome shotgun (WGS) entry which is preliminary data.</text>
</comment>
<evidence type="ECO:0000259" key="9">
    <source>
        <dbReference type="PROSITE" id="PS00794"/>
    </source>
</evidence>
<feature type="domain" description="7,8-dihydro-6-hydroxymethylpterin-pyrophosphokinase" evidence="9">
    <location>
        <begin position="100"/>
        <end position="111"/>
    </location>
</feature>
<keyword evidence="4" id="KW-0808">Transferase</keyword>
<dbReference type="EMBL" id="ATAY01000088">
    <property type="protein sequence ID" value="EPR09295.1"/>
    <property type="molecule type" value="Genomic_DNA"/>
</dbReference>
<keyword evidence="8" id="KW-0289">Folate biosynthesis</keyword>
<name>U4QZ68_9FIRM</name>
<evidence type="ECO:0000256" key="5">
    <source>
        <dbReference type="ARBA" id="ARBA00022741"/>
    </source>
</evidence>
<dbReference type="STRING" id="1330534.L323_17280"/>
<comment type="pathway">
    <text evidence="2">Cofactor biosynthesis; tetrahydrofolate biosynthesis; 2-amino-4-hydroxy-6-hydroxymethyl-7,8-dihydropteridine diphosphate from 7,8-dihydroneopterin triphosphate: step 4/4.</text>
</comment>
<comment type="catalytic activity">
    <reaction evidence="1">
        <text>6-hydroxymethyl-7,8-dihydropterin + ATP = (7,8-dihydropterin-6-yl)methyl diphosphate + AMP + H(+)</text>
        <dbReference type="Rhea" id="RHEA:11412"/>
        <dbReference type="ChEBI" id="CHEBI:15378"/>
        <dbReference type="ChEBI" id="CHEBI:30616"/>
        <dbReference type="ChEBI" id="CHEBI:44841"/>
        <dbReference type="ChEBI" id="CHEBI:72950"/>
        <dbReference type="ChEBI" id="CHEBI:456215"/>
        <dbReference type="EC" id="2.7.6.3"/>
    </reaction>
</comment>
<evidence type="ECO:0000256" key="8">
    <source>
        <dbReference type="ARBA" id="ARBA00022909"/>
    </source>
</evidence>
<dbReference type="Pfam" id="PF01288">
    <property type="entry name" value="HPPK"/>
    <property type="match status" value="1"/>
</dbReference>
<evidence type="ECO:0000256" key="3">
    <source>
        <dbReference type="ARBA" id="ARBA00013253"/>
    </source>
</evidence>
<dbReference type="GO" id="GO:0005524">
    <property type="term" value="F:ATP binding"/>
    <property type="evidence" value="ECO:0007669"/>
    <property type="project" value="UniProtKB-KW"/>
</dbReference>
<keyword evidence="5" id="KW-0547">Nucleotide-binding</keyword>
<dbReference type="GO" id="GO:0016301">
    <property type="term" value="F:kinase activity"/>
    <property type="evidence" value="ECO:0007669"/>
    <property type="project" value="UniProtKB-KW"/>
</dbReference>
<protein>
    <recommendedName>
        <fullName evidence="3">2-amino-4-hydroxy-6-hydroxymethyldihydropteridine diphosphokinase</fullName>
        <ecNumber evidence="3">2.7.6.3</ecNumber>
    </recommendedName>
</protein>
<dbReference type="Gene3D" id="3.30.70.560">
    <property type="entry name" value="7,8-Dihydro-6-hydroxymethylpterin-pyrophosphokinase HPPK"/>
    <property type="match status" value="1"/>
</dbReference>
<dbReference type="GO" id="GO:0046656">
    <property type="term" value="P:folic acid biosynthetic process"/>
    <property type="evidence" value="ECO:0007669"/>
    <property type="project" value="UniProtKB-KW"/>
</dbReference>
<dbReference type="PANTHER" id="PTHR43071">
    <property type="entry name" value="2-AMINO-4-HYDROXY-6-HYDROXYMETHYLDIHYDROPTERIDINE PYROPHOSPHOKINASE"/>
    <property type="match status" value="1"/>
</dbReference>
<keyword evidence="6 10" id="KW-0418">Kinase</keyword>
<evidence type="ECO:0000313" key="11">
    <source>
        <dbReference type="Proteomes" id="UP000016860"/>
    </source>
</evidence>
<evidence type="ECO:0000313" key="10">
    <source>
        <dbReference type="EMBL" id="EPR09295.1"/>
    </source>
</evidence>
<dbReference type="PANTHER" id="PTHR43071:SF1">
    <property type="entry name" value="2-AMINO-4-HYDROXY-6-HYDROXYMETHYLDIHYDROPTERIDINE PYROPHOSPHOKINASE"/>
    <property type="match status" value="1"/>
</dbReference>
<dbReference type="UniPathway" id="UPA00077">
    <property type="reaction ID" value="UER00155"/>
</dbReference>
<evidence type="ECO:0000256" key="6">
    <source>
        <dbReference type="ARBA" id="ARBA00022777"/>
    </source>
</evidence>
<dbReference type="PATRIC" id="fig|1330534.3.peg.3430"/>
<evidence type="ECO:0000256" key="7">
    <source>
        <dbReference type="ARBA" id="ARBA00022840"/>
    </source>
</evidence>
<dbReference type="GO" id="GO:0046654">
    <property type="term" value="P:tetrahydrofolate biosynthetic process"/>
    <property type="evidence" value="ECO:0007669"/>
    <property type="project" value="UniProtKB-UniPathway"/>
</dbReference>
<dbReference type="GO" id="GO:0003848">
    <property type="term" value="F:2-amino-4-hydroxy-6-hydroxymethyldihydropteridine diphosphokinase activity"/>
    <property type="evidence" value="ECO:0007669"/>
    <property type="project" value="UniProtKB-EC"/>
</dbReference>
<dbReference type="NCBIfam" id="TIGR01498">
    <property type="entry name" value="folK"/>
    <property type="match status" value="1"/>
</dbReference>
<proteinExistence type="predicted"/>
<keyword evidence="7" id="KW-0067">ATP-binding</keyword>
<dbReference type="AlphaFoldDB" id="U4QZ68"/>
<dbReference type="EC" id="2.7.6.3" evidence="3"/>
<evidence type="ECO:0000256" key="2">
    <source>
        <dbReference type="ARBA" id="ARBA00005051"/>
    </source>
</evidence>
<evidence type="ECO:0000256" key="1">
    <source>
        <dbReference type="ARBA" id="ARBA00000198"/>
    </source>
</evidence>
<organism evidence="10 11">
    <name type="scientific">Ruminiclostridium papyrosolvens C7</name>
    <dbReference type="NCBI Taxonomy" id="1330534"/>
    <lineage>
        <taxon>Bacteria</taxon>
        <taxon>Bacillati</taxon>
        <taxon>Bacillota</taxon>
        <taxon>Clostridia</taxon>
        <taxon>Eubacteriales</taxon>
        <taxon>Oscillospiraceae</taxon>
        <taxon>Ruminiclostridium</taxon>
    </lineage>
</organism>
<dbReference type="CDD" id="cd00483">
    <property type="entry name" value="HPPK"/>
    <property type="match status" value="1"/>
</dbReference>
<dbReference type="InterPro" id="IPR035907">
    <property type="entry name" value="Hppk_sf"/>
</dbReference>
<dbReference type="Proteomes" id="UP000016860">
    <property type="component" value="Unassembled WGS sequence"/>
</dbReference>
<gene>
    <name evidence="10" type="ORF">L323_17280</name>
</gene>
<evidence type="ECO:0000256" key="4">
    <source>
        <dbReference type="ARBA" id="ARBA00022679"/>
    </source>
</evidence>
<accession>U4QZ68</accession>
<dbReference type="SUPFAM" id="SSF55083">
    <property type="entry name" value="6-hydroxymethyl-7,8-dihydropterin pyrophosphokinase, HPPK"/>
    <property type="match status" value="1"/>
</dbReference>
<dbReference type="InterPro" id="IPR000550">
    <property type="entry name" value="Hppk"/>
</dbReference>
<sequence length="165" mass="18714">MSVPEENSMCDSVVTAYIGLGSNIGDREYQLNRAVELLKLAEKVQVTAESSYYNTAPVGYEQQPDFLNAVVEIRTSLSAGELLKVCSGIEKELKRERIIHWGPRTIDLDILLYGSDIINDKDLVIPHPRMHERRFVLEPLNEIAPSVLHPVLNKNINEIFHDNFL</sequence>